<dbReference type="Proteomes" id="UP001500751">
    <property type="component" value="Unassembled WGS sequence"/>
</dbReference>
<dbReference type="EMBL" id="BAAAQN010000042">
    <property type="protein sequence ID" value="GAA2047023.1"/>
    <property type="molecule type" value="Genomic_DNA"/>
</dbReference>
<comment type="caution">
    <text evidence="1">The sequence shown here is derived from an EMBL/GenBank/DDBJ whole genome shotgun (WGS) entry which is preliminary data.</text>
</comment>
<evidence type="ECO:0008006" key="3">
    <source>
        <dbReference type="Google" id="ProtNLM"/>
    </source>
</evidence>
<organism evidence="1 2">
    <name type="scientific">Catenulispora yoronensis</name>
    <dbReference type="NCBI Taxonomy" id="450799"/>
    <lineage>
        <taxon>Bacteria</taxon>
        <taxon>Bacillati</taxon>
        <taxon>Actinomycetota</taxon>
        <taxon>Actinomycetes</taxon>
        <taxon>Catenulisporales</taxon>
        <taxon>Catenulisporaceae</taxon>
        <taxon>Catenulispora</taxon>
    </lineage>
</organism>
<reference evidence="1 2" key="1">
    <citation type="journal article" date="2019" name="Int. J. Syst. Evol. Microbiol.">
        <title>The Global Catalogue of Microorganisms (GCM) 10K type strain sequencing project: providing services to taxonomists for standard genome sequencing and annotation.</title>
        <authorList>
            <consortium name="The Broad Institute Genomics Platform"/>
            <consortium name="The Broad Institute Genome Sequencing Center for Infectious Disease"/>
            <person name="Wu L."/>
            <person name="Ma J."/>
        </authorList>
    </citation>
    <scope>NUCLEOTIDE SEQUENCE [LARGE SCALE GENOMIC DNA]</scope>
    <source>
        <strain evidence="1 2">JCM 16014</strain>
    </source>
</reference>
<keyword evidence="2" id="KW-1185">Reference proteome</keyword>
<sequence length="728" mass="76571">MNTVGPLGGLNPIVGNPDHVAALGAWCYELAAELDGLSAALANILVDEFWSSDAGVEFGTLVTSISSRARQASYRFQHAADVYGRDVYHGYASDLDTAQREAKTQVSALTDPALMFNNPPGWTAEPASDAGKQLNLIVERLEAQGAAAAAKLTWFATNDGLADGSTPLPLGESEDEHFAATTDAALLRVLLNGGDPTSIPGAPDLSGAPDLNAKLAIIAKELANRQKDPAFLQDFMDQAADSLPGIARALSTSDHGTLVPFDPNAQSTLRLFASALAAAATGTNLTPSALAKLEAPADPWSMAMLLKYGPSGAAYGTGQGALLLAKLTQNAEHQLQPTGLTPSPEWPPELEPLNAILRRAAENGEAARIALGDGTPLAAELARHLLITQSLVHVTESRTLVDQEKWVRSDHGTTDGNAEAAFLLAAGIPPSRDGSDPYAIAAVLNVFSTASDLHIEHQSSTLIGPVKTALQAYTAVYVDDLAMSTSNYGRRQLGHGPPPWVATNGGDVTNILELAYGSDSHEWQQFRSGILNQAVDSIAAGSDKHMADAPFSDYIRLGKLNGIANDIESGWSRAGAMSADQAASTRLMLANAALGAFGNLSLDSVSHPSSLYSQPIAGGGAPLLEKLVPSWFGTHHLDTVNDQINADNKGSDTNLQVLVARALLKSGTMDPAAANELRSAMPETNGGDVVPFIGWSSKHFTDSAYSLYGDKLSTIYTNLQTQFDREQD</sequence>
<evidence type="ECO:0000313" key="1">
    <source>
        <dbReference type="EMBL" id="GAA2047023.1"/>
    </source>
</evidence>
<proteinExistence type="predicted"/>
<evidence type="ECO:0000313" key="2">
    <source>
        <dbReference type="Proteomes" id="UP001500751"/>
    </source>
</evidence>
<protein>
    <recommendedName>
        <fullName evidence="3">ESX-1 secretion-associated protein EspA/EspE-like domain-containing protein</fullName>
    </recommendedName>
</protein>
<name>A0ABN2V602_9ACTN</name>
<accession>A0ABN2V602</accession>
<gene>
    <name evidence="1" type="ORF">GCM10009839_59750</name>
</gene>